<protein>
    <submittedName>
        <fullName evidence="13">Membrane CBS domain protein</fullName>
    </submittedName>
</protein>
<dbReference type="PROSITE" id="PS51371">
    <property type="entry name" value="CBS"/>
    <property type="match status" value="2"/>
</dbReference>
<name>H5STA6_ACEAU</name>
<keyword evidence="4 8" id="KW-1133">Transmembrane helix</keyword>
<reference evidence="13" key="2">
    <citation type="journal article" date="2012" name="PLoS ONE">
        <title>A Deeply Branching Thermophilic Bacterium with an Ancient Acetyl-CoA Pathway Dominates a Subsurface Ecosystem.</title>
        <authorList>
            <person name="Takami H."/>
            <person name="Noguchi H."/>
            <person name="Takaki Y."/>
            <person name="Uchiyama I."/>
            <person name="Toyoda A."/>
            <person name="Nishi S."/>
            <person name="Chee G.-J."/>
            <person name="Arai W."/>
            <person name="Nunoura T."/>
            <person name="Itoh T."/>
            <person name="Hattori M."/>
            <person name="Takai K."/>
        </authorList>
    </citation>
    <scope>NUCLEOTIDE SEQUENCE</scope>
</reference>
<dbReference type="SMART" id="SM00116">
    <property type="entry name" value="CBS"/>
    <property type="match status" value="2"/>
</dbReference>
<evidence type="ECO:0000256" key="8">
    <source>
        <dbReference type="PROSITE-ProRule" id="PRU01193"/>
    </source>
</evidence>
<reference evidence="13" key="1">
    <citation type="journal article" date="2005" name="Environ. Microbiol.">
        <title>Genetic and functional properties of uncultivated thermophilic crenarchaeotes from a subsurface gold mine as revealed by analysis of genome fragments.</title>
        <authorList>
            <person name="Nunoura T."/>
            <person name="Hirayama H."/>
            <person name="Takami H."/>
            <person name="Oida H."/>
            <person name="Nishi S."/>
            <person name="Shimamura S."/>
            <person name="Suzuki Y."/>
            <person name="Inagaki F."/>
            <person name="Takai K."/>
            <person name="Nealson K.H."/>
            <person name="Horikoshi K."/>
        </authorList>
    </citation>
    <scope>NUCLEOTIDE SEQUENCE</scope>
</reference>
<keyword evidence="2 8" id="KW-0812">Transmembrane</keyword>
<dbReference type="Pfam" id="PF01595">
    <property type="entry name" value="CNNM"/>
    <property type="match status" value="1"/>
</dbReference>
<dbReference type="InterPro" id="IPR046342">
    <property type="entry name" value="CBS_dom_sf"/>
</dbReference>
<feature type="transmembrane region" description="Helical" evidence="10">
    <location>
        <begin position="129"/>
        <end position="151"/>
    </location>
</feature>
<sequence>MGVTILAILTVLSFFFSVSEMAIASVSRLRLKTMIQEHPRQARALQALSENPTALITALAIVNNFVNLFASSIATVLTFQLLPALSGSETALVATLLITIYLLIFGEITPKHLGKNNAERLTPLVIGPLYWLSKILYPLTVAFQAIAQGLLRLLPEHYRQREPVHVSEDQIKLLIEMSEERGMLQEEEGEMIRRIFVYDDLVVRQVMVPRTHVVAIEINTPLAEVREIIAREGHSRYPVYERSLDNIRGILHAKDLLRFGYAEKQKLDEYKKKLQDELPRRMKEAKTPEELKKLTEEKAFYEAEIRRLRELLSNARLEHIIRPAFFTAPNKPIRKLLRDFQKNKKHMAIVVDEYGGMMGVVTLEDILEEIVGEIRDEYDEPEEKKAALQIKQLSPTVYLVDGETPLDELNARLSLELPISEAVTIGGLLLHRLAEIPKVGTTLVVDGARITVAEATEKEVRKVRLEVLAMSKV</sequence>
<dbReference type="PANTHER" id="PTHR22777">
    <property type="entry name" value="HEMOLYSIN-RELATED"/>
    <property type="match status" value="1"/>
</dbReference>
<organism evidence="13">
    <name type="scientific">Acetithermum autotrophicum</name>
    <dbReference type="NCBI Taxonomy" id="1446466"/>
    <lineage>
        <taxon>Bacteria</taxon>
        <taxon>Candidatus Bipolaricaulota</taxon>
        <taxon>Candidatus Acetithermum</taxon>
    </lineage>
</organism>
<feature type="transmembrane region" description="Helical" evidence="10">
    <location>
        <begin position="91"/>
        <end position="109"/>
    </location>
</feature>
<dbReference type="Gene3D" id="3.90.1280.20">
    <property type="match status" value="1"/>
</dbReference>
<proteinExistence type="predicted"/>
<feature type="coiled-coil region" evidence="9">
    <location>
        <begin position="291"/>
        <end position="318"/>
    </location>
</feature>
<keyword evidence="5 7" id="KW-0129">CBS domain</keyword>
<feature type="domain" description="CBS" evidence="11">
    <location>
        <begin position="207"/>
        <end position="269"/>
    </location>
</feature>
<dbReference type="GO" id="GO:0050660">
    <property type="term" value="F:flavin adenine dinucleotide binding"/>
    <property type="evidence" value="ECO:0007669"/>
    <property type="project" value="InterPro"/>
</dbReference>
<dbReference type="InterPro" id="IPR005170">
    <property type="entry name" value="Transptr-assoc_dom"/>
</dbReference>
<evidence type="ECO:0000256" key="10">
    <source>
        <dbReference type="SAM" id="Phobius"/>
    </source>
</evidence>
<keyword evidence="9" id="KW-0175">Coiled coil</keyword>
<evidence type="ECO:0000256" key="2">
    <source>
        <dbReference type="ARBA" id="ARBA00022692"/>
    </source>
</evidence>
<evidence type="ECO:0000313" key="13">
    <source>
        <dbReference type="EMBL" id="BAL59756.1"/>
    </source>
</evidence>
<dbReference type="Pfam" id="PF00571">
    <property type="entry name" value="CBS"/>
    <property type="match status" value="2"/>
</dbReference>
<dbReference type="InterPro" id="IPR044751">
    <property type="entry name" value="Ion_transp-like_CBS"/>
</dbReference>
<evidence type="ECO:0000259" key="12">
    <source>
        <dbReference type="PROSITE" id="PS51846"/>
    </source>
</evidence>
<dbReference type="Gene3D" id="3.10.580.10">
    <property type="entry name" value="CBS-domain"/>
    <property type="match status" value="1"/>
</dbReference>
<evidence type="ECO:0000256" key="9">
    <source>
        <dbReference type="SAM" id="Coils"/>
    </source>
</evidence>
<dbReference type="PROSITE" id="PS51846">
    <property type="entry name" value="CNNM"/>
    <property type="match status" value="1"/>
</dbReference>
<dbReference type="AlphaFoldDB" id="H5STA6"/>
<accession>H5STA6</accession>
<dbReference type="InterPro" id="IPR000644">
    <property type="entry name" value="CBS_dom"/>
</dbReference>
<dbReference type="EMBL" id="AP011803">
    <property type="protein sequence ID" value="BAL59756.1"/>
    <property type="molecule type" value="Genomic_DNA"/>
</dbReference>
<dbReference type="SMART" id="SM01091">
    <property type="entry name" value="CorC_HlyC"/>
    <property type="match status" value="1"/>
</dbReference>
<feature type="domain" description="CBS" evidence="11">
    <location>
        <begin position="320"/>
        <end position="377"/>
    </location>
</feature>
<gene>
    <name evidence="13" type="ORF">HGMM_OP4C392</name>
</gene>
<dbReference type="InterPro" id="IPR002550">
    <property type="entry name" value="CNNM"/>
</dbReference>
<dbReference type="InterPro" id="IPR036318">
    <property type="entry name" value="FAD-bd_PCMH-like_sf"/>
</dbReference>
<feature type="domain" description="CNNM transmembrane" evidence="12">
    <location>
        <begin position="1"/>
        <end position="188"/>
    </location>
</feature>
<evidence type="ECO:0000256" key="4">
    <source>
        <dbReference type="ARBA" id="ARBA00022989"/>
    </source>
</evidence>
<evidence type="ECO:0000256" key="1">
    <source>
        <dbReference type="ARBA" id="ARBA00004141"/>
    </source>
</evidence>
<evidence type="ECO:0000256" key="3">
    <source>
        <dbReference type="ARBA" id="ARBA00022737"/>
    </source>
</evidence>
<dbReference type="SUPFAM" id="SSF56176">
    <property type="entry name" value="FAD-binding/transporter-associated domain-like"/>
    <property type="match status" value="1"/>
</dbReference>
<keyword evidence="6 8" id="KW-0472">Membrane</keyword>
<dbReference type="GO" id="GO:0005886">
    <property type="term" value="C:plasma membrane"/>
    <property type="evidence" value="ECO:0007669"/>
    <property type="project" value="TreeGrafter"/>
</dbReference>
<evidence type="ECO:0000256" key="5">
    <source>
        <dbReference type="ARBA" id="ARBA00023122"/>
    </source>
</evidence>
<evidence type="ECO:0000256" key="6">
    <source>
        <dbReference type="ARBA" id="ARBA00023136"/>
    </source>
</evidence>
<feature type="transmembrane region" description="Helical" evidence="10">
    <location>
        <begin position="52"/>
        <end position="79"/>
    </location>
</feature>
<comment type="subcellular location">
    <subcellularLocation>
        <location evidence="1">Membrane</location>
        <topology evidence="1">Multi-pass membrane protein</topology>
    </subcellularLocation>
</comment>
<dbReference type="SUPFAM" id="SSF54631">
    <property type="entry name" value="CBS-domain pair"/>
    <property type="match status" value="1"/>
</dbReference>
<evidence type="ECO:0000256" key="7">
    <source>
        <dbReference type="PROSITE-ProRule" id="PRU00703"/>
    </source>
</evidence>
<dbReference type="CDD" id="cd04590">
    <property type="entry name" value="CBS_pair_CorC_HlyC_assoc"/>
    <property type="match status" value="1"/>
</dbReference>
<keyword evidence="3" id="KW-0677">Repeat</keyword>
<dbReference type="InterPro" id="IPR016169">
    <property type="entry name" value="FAD-bd_PCMH_sub2"/>
</dbReference>
<dbReference type="PANTHER" id="PTHR22777:SF17">
    <property type="entry name" value="UPF0053 PROTEIN SLL0260"/>
    <property type="match status" value="1"/>
</dbReference>
<dbReference type="Gene3D" id="3.30.465.10">
    <property type="match status" value="1"/>
</dbReference>
<evidence type="ECO:0000259" key="11">
    <source>
        <dbReference type="PROSITE" id="PS51371"/>
    </source>
</evidence>
<dbReference type="Pfam" id="PF03471">
    <property type="entry name" value="CorC_HlyC"/>
    <property type="match status" value="1"/>
</dbReference>